<sequence length="181" mass="21735">MYIKPLSDEDKIAIGLYRDEKVFKIFFINNFKRLRDYAFLFLKDRHIAEDVVSEVMWKIWHLESDLVHIVRVEQYMMRAVKNKCLNLSRLNIPIFTSSDELENNDLRSETSSPEEILIQVESIHRINQAIELLPEKTRIAFRYVKEEKKTYKETAEKMNISVKTVDRHIQIAIKKLWDYLK</sequence>
<evidence type="ECO:0000313" key="6">
    <source>
        <dbReference type="EMBL" id="MBL1409034.1"/>
    </source>
</evidence>
<proteinExistence type="inferred from homology"/>
<evidence type="ECO:0000256" key="3">
    <source>
        <dbReference type="ARBA" id="ARBA00023082"/>
    </source>
</evidence>
<dbReference type="Gene3D" id="1.10.1740.10">
    <property type="match status" value="1"/>
</dbReference>
<protein>
    <submittedName>
        <fullName evidence="6">Sigma-70 family RNA polymerase sigma factor</fullName>
    </submittedName>
</protein>
<dbReference type="InterPro" id="IPR039425">
    <property type="entry name" value="RNA_pol_sigma-70-like"/>
</dbReference>
<dbReference type="SUPFAM" id="SSF88946">
    <property type="entry name" value="Sigma2 domain of RNA polymerase sigma factors"/>
    <property type="match status" value="1"/>
</dbReference>
<evidence type="ECO:0000256" key="1">
    <source>
        <dbReference type="ARBA" id="ARBA00010641"/>
    </source>
</evidence>
<dbReference type="RefSeq" id="WP_202102783.1">
    <property type="nucleotide sequence ID" value="NZ_JAERTY010000004.1"/>
</dbReference>
<dbReference type="Pfam" id="PF08281">
    <property type="entry name" value="Sigma70_r4_2"/>
    <property type="match status" value="1"/>
</dbReference>
<keyword evidence="7" id="KW-1185">Reference proteome</keyword>
<keyword evidence="2" id="KW-0805">Transcription regulation</keyword>
<dbReference type="InterPro" id="IPR014284">
    <property type="entry name" value="RNA_pol_sigma-70_dom"/>
</dbReference>
<evidence type="ECO:0000256" key="4">
    <source>
        <dbReference type="ARBA" id="ARBA00023163"/>
    </source>
</evidence>
<dbReference type="SUPFAM" id="SSF88659">
    <property type="entry name" value="Sigma3 and sigma4 domains of RNA polymerase sigma factors"/>
    <property type="match status" value="1"/>
</dbReference>
<organism evidence="6 7">
    <name type="scientific">Sphingobacterium faecale</name>
    <dbReference type="NCBI Taxonomy" id="2803775"/>
    <lineage>
        <taxon>Bacteria</taxon>
        <taxon>Pseudomonadati</taxon>
        <taxon>Bacteroidota</taxon>
        <taxon>Sphingobacteriia</taxon>
        <taxon>Sphingobacteriales</taxon>
        <taxon>Sphingobacteriaceae</taxon>
        <taxon>Sphingobacterium</taxon>
    </lineage>
</organism>
<dbReference type="InterPro" id="IPR013324">
    <property type="entry name" value="RNA_pol_sigma_r3/r4-like"/>
</dbReference>
<evidence type="ECO:0000313" key="7">
    <source>
        <dbReference type="Proteomes" id="UP000625283"/>
    </source>
</evidence>
<dbReference type="InterPro" id="IPR036388">
    <property type="entry name" value="WH-like_DNA-bd_sf"/>
</dbReference>
<dbReference type="InterPro" id="IPR013249">
    <property type="entry name" value="RNA_pol_sigma70_r4_t2"/>
</dbReference>
<accession>A0ABS1R3A3</accession>
<feature type="domain" description="RNA polymerase sigma factor 70 region 4 type 2" evidence="5">
    <location>
        <begin position="125"/>
        <end position="176"/>
    </location>
</feature>
<dbReference type="PANTHER" id="PTHR43133:SF46">
    <property type="entry name" value="RNA POLYMERASE SIGMA-70 FACTOR ECF SUBFAMILY"/>
    <property type="match status" value="1"/>
</dbReference>
<evidence type="ECO:0000259" key="5">
    <source>
        <dbReference type="Pfam" id="PF08281"/>
    </source>
</evidence>
<dbReference type="EMBL" id="JAERTY010000004">
    <property type="protein sequence ID" value="MBL1409034.1"/>
    <property type="molecule type" value="Genomic_DNA"/>
</dbReference>
<dbReference type="NCBIfam" id="TIGR02937">
    <property type="entry name" value="sigma70-ECF"/>
    <property type="match status" value="1"/>
</dbReference>
<comment type="caution">
    <text evidence="6">The sequence shown here is derived from an EMBL/GenBank/DDBJ whole genome shotgun (WGS) entry which is preliminary data.</text>
</comment>
<gene>
    <name evidence="6" type="ORF">JKG61_09755</name>
</gene>
<name>A0ABS1R3A3_9SPHI</name>
<evidence type="ECO:0000256" key="2">
    <source>
        <dbReference type="ARBA" id="ARBA00023015"/>
    </source>
</evidence>
<dbReference type="Proteomes" id="UP000625283">
    <property type="component" value="Unassembled WGS sequence"/>
</dbReference>
<dbReference type="Gene3D" id="1.10.10.10">
    <property type="entry name" value="Winged helix-like DNA-binding domain superfamily/Winged helix DNA-binding domain"/>
    <property type="match status" value="1"/>
</dbReference>
<comment type="similarity">
    <text evidence="1">Belongs to the sigma-70 factor family. ECF subfamily.</text>
</comment>
<dbReference type="InterPro" id="IPR013325">
    <property type="entry name" value="RNA_pol_sigma_r2"/>
</dbReference>
<keyword evidence="3" id="KW-0731">Sigma factor</keyword>
<dbReference type="PANTHER" id="PTHR43133">
    <property type="entry name" value="RNA POLYMERASE ECF-TYPE SIGMA FACTO"/>
    <property type="match status" value="1"/>
</dbReference>
<keyword evidence="4" id="KW-0804">Transcription</keyword>
<reference evidence="6 7" key="1">
    <citation type="submission" date="2021-01" db="EMBL/GenBank/DDBJ databases">
        <title>C459-1 draft genome sequence.</title>
        <authorList>
            <person name="Zhang X.-F."/>
        </authorList>
    </citation>
    <scope>NUCLEOTIDE SEQUENCE [LARGE SCALE GENOMIC DNA]</scope>
    <source>
        <strain evidence="7">C459-1</strain>
    </source>
</reference>